<dbReference type="AlphaFoldDB" id="A0A2I0JD90"/>
<protein>
    <recommendedName>
        <fullName evidence="4">Aminotransferase class V domain-containing protein</fullName>
    </recommendedName>
</protein>
<evidence type="ECO:0000256" key="1">
    <source>
        <dbReference type="ARBA" id="ARBA00001933"/>
    </source>
</evidence>
<dbReference type="Proteomes" id="UP000233551">
    <property type="component" value="Unassembled WGS sequence"/>
</dbReference>
<dbReference type="EMBL" id="PGOL01001802">
    <property type="protein sequence ID" value="PKI54224.1"/>
    <property type="molecule type" value="Genomic_DNA"/>
</dbReference>
<dbReference type="InterPro" id="IPR015424">
    <property type="entry name" value="PyrdxlP-dep_Trfase"/>
</dbReference>
<accession>A0A2I0JD90</accession>
<dbReference type="GO" id="GO:0005783">
    <property type="term" value="C:endoplasmic reticulum"/>
    <property type="evidence" value="ECO:0007669"/>
    <property type="project" value="TreeGrafter"/>
</dbReference>
<evidence type="ECO:0000256" key="2">
    <source>
        <dbReference type="ARBA" id="ARBA00022898"/>
    </source>
</evidence>
<dbReference type="InterPro" id="IPR050477">
    <property type="entry name" value="GrpII_AminoAcid_Decarb"/>
</dbReference>
<proteinExistence type="predicted"/>
<evidence type="ECO:0000256" key="3">
    <source>
        <dbReference type="ARBA" id="ARBA00023239"/>
    </source>
</evidence>
<evidence type="ECO:0000313" key="5">
    <source>
        <dbReference type="EMBL" id="PKI54224.1"/>
    </source>
</evidence>
<dbReference type="GO" id="GO:0016020">
    <property type="term" value="C:membrane"/>
    <property type="evidence" value="ECO:0007669"/>
    <property type="project" value="GOC"/>
</dbReference>
<keyword evidence="2" id="KW-0663">Pyridoxal phosphate</keyword>
<dbReference type="PANTHER" id="PTHR42735">
    <property type="match status" value="1"/>
</dbReference>
<dbReference type="Pfam" id="PF00266">
    <property type="entry name" value="Aminotran_5"/>
    <property type="match status" value="1"/>
</dbReference>
<dbReference type="STRING" id="22663.A0A2I0JD90"/>
<gene>
    <name evidence="5" type="ORF">CRG98_025378</name>
</gene>
<comment type="cofactor">
    <cofactor evidence="1">
        <name>pyridoxal 5'-phosphate</name>
        <dbReference type="ChEBI" id="CHEBI:597326"/>
    </cofactor>
</comment>
<dbReference type="InterPro" id="IPR015421">
    <property type="entry name" value="PyrdxlP-dep_Trfase_major"/>
</dbReference>
<evidence type="ECO:0000313" key="6">
    <source>
        <dbReference type="Proteomes" id="UP000233551"/>
    </source>
</evidence>
<dbReference type="SUPFAM" id="SSF53383">
    <property type="entry name" value="PLP-dependent transferases"/>
    <property type="match status" value="1"/>
</dbReference>
<organism evidence="5 6">
    <name type="scientific">Punica granatum</name>
    <name type="common">Pomegranate</name>
    <dbReference type="NCBI Taxonomy" id="22663"/>
    <lineage>
        <taxon>Eukaryota</taxon>
        <taxon>Viridiplantae</taxon>
        <taxon>Streptophyta</taxon>
        <taxon>Embryophyta</taxon>
        <taxon>Tracheophyta</taxon>
        <taxon>Spermatophyta</taxon>
        <taxon>Magnoliopsida</taxon>
        <taxon>eudicotyledons</taxon>
        <taxon>Gunneridae</taxon>
        <taxon>Pentapetalae</taxon>
        <taxon>rosids</taxon>
        <taxon>malvids</taxon>
        <taxon>Myrtales</taxon>
        <taxon>Lythraceae</taxon>
        <taxon>Punica</taxon>
    </lineage>
</organism>
<keyword evidence="6" id="KW-1185">Reference proteome</keyword>
<dbReference type="Gene3D" id="3.40.640.10">
    <property type="entry name" value="Type I PLP-dependent aspartate aminotransferase-like (Major domain)"/>
    <property type="match status" value="1"/>
</dbReference>
<feature type="domain" description="Aminotransferase class V" evidence="4">
    <location>
        <begin position="229"/>
        <end position="301"/>
    </location>
</feature>
<dbReference type="InterPro" id="IPR000192">
    <property type="entry name" value="Aminotrans_V_dom"/>
</dbReference>
<keyword evidence="3" id="KW-0456">Lyase</keyword>
<dbReference type="PANTHER" id="PTHR42735:SF6">
    <property type="entry name" value="SPHINGOSINE-1-PHOSPHATE LYASE 1"/>
    <property type="match status" value="1"/>
</dbReference>
<comment type="caution">
    <text evidence="5">The sequence shown here is derived from an EMBL/GenBank/DDBJ whole genome shotgun (WGS) entry which is preliminary data.</text>
</comment>
<sequence>MADPSSPPPSSPFPLLLSSVTPFLLHARASANSFLSQYEPLALLVGPLLALIVARTLRSLIGVVQEQGLKATLLGIFMSCIKLVPAVKRHIDAEKQKVVDKMQSGGKSKREGWRTMLPALGLGNGVIDLLKEEKRNDVAWQGKCSGTVYIGGNECEGHFSLINEACSMFSHTNPLHLDVFQSVVRFEAEVVAMTAALLGSQEKASGGQVCGNMTSGGTESILLAVKTSPYDKAAQYFNIKLWRVPVNKDFQADVKAIRRHINRNTILIVGSAPGFPHGIIDPIEELGALASSYNICFHVDLCLGGFVLPFACKLGYV</sequence>
<dbReference type="GO" id="GO:0030149">
    <property type="term" value="P:sphingolipid catabolic process"/>
    <property type="evidence" value="ECO:0007669"/>
    <property type="project" value="TreeGrafter"/>
</dbReference>
<reference evidence="5 6" key="1">
    <citation type="submission" date="2017-11" db="EMBL/GenBank/DDBJ databases">
        <title>De-novo sequencing of pomegranate (Punica granatum L.) genome.</title>
        <authorList>
            <person name="Akparov Z."/>
            <person name="Amiraslanov A."/>
            <person name="Hajiyeva S."/>
            <person name="Abbasov M."/>
            <person name="Kaur K."/>
            <person name="Hamwieh A."/>
            <person name="Solovyev V."/>
            <person name="Salamov A."/>
            <person name="Braich B."/>
            <person name="Kosarev P."/>
            <person name="Mahmoud A."/>
            <person name="Hajiyev E."/>
            <person name="Babayeva S."/>
            <person name="Izzatullayeva V."/>
            <person name="Mammadov A."/>
            <person name="Mammadov A."/>
            <person name="Sharifova S."/>
            <person name="Ojaghi J."/>
            <person name="Eynullazada K."/>
            <person name="Bayramov B."/>
            <person name="Abdulazimova A."/>
            <person name="Shahmuradov I."/>
        </authorList>
    </citation>
    <scope>NUCLEOTIDE SEQUENCE [LARGE SCALE GENOMIC DNA]</scope>
    <source>
        <strain evidence="6">cv. AG2017</strain>
        <tissue evidence="5">Leaf</tissue>
    </source>
</reference>
<dbReference type="GO" id="GO:0008117">
    <property type="term" value="F:sphinganine-1-phosphate aldolase activity"/>
    <property type="evidence" value="ECO:0007669"/>
    <property type="project" value="TreeGrafter"/>
</dbReference>
<name>A0A2I0JD90_PUNGR</name>
<evidence type="ECO:0000259" key="4">
    <source>
        <dbReference type="Pfam" id="PF00266"/>
    </source>
</evidence>